<dbReference type="Proteomes" id="UP000000689">
    <property type="component" value="Chromosome 10"/>
</dbReference>
<feature type="compositionally biased region" description="Basic and acidic residues" evidence="6">
    <location>
        <begin position="113"/>
        <end position="122"/>
    </location>
</feature>
<evidence type="ECO:0000256" key="1">
    <source>
        <dbReference type="ARBA" id="ARBA00022723"/>
    </source>
</evidence>
<keyword evidence="4" id="KW-0862">Zinc</keyword>
<dbReference type="STRING" id="1071378.G0WH50"/>
<protein>
    <recommendedName>
        <fullName evidence="7">C2H2-type domain-containing protein</fullName>
    </recommendedName>
</protein>
<dbReference type="KEGG" id="ndi:NDAI_0J02360"/>
<feature type="region of interest" description="Disordered" evidence="6">
    <location>
        <begin position="182"/>
        <end position="238"/>
    </location>
</feature>
<reference evidence="8 9" key="1">
    <citation type="journal article" date="2011" name="Proc. Natl. Acad. Sci. U.S.A.">
        <title>Evolutionary erosion of yeast sex chromosomes by mating-type switching accidents.</title>
        <authorList>
            <person name="Gordon J.L."/>
            <person name="Armisen D."/>
            <person name="Proux-Wera E."/>
            <person name="Oheigeartaigh S.S."/>
            <person name="Byrne K.P."/>
            <person name="Wolfe K.H."/>
        </authorList>
    </citation>
    <scope>NUCLEOTIDE SEQUENCE [LARGE SCALE GENOMIC DNA]</scope>
    <source>
        <strain evidence="9">ATCC 10597 / BCRC 20456 / CBS 421 / NBRC 0211 / NRRL Y-12639</strain>
    </source>
</reference>
<dbReference type="SMART" id="SM00355">
    <property type="entry name" value="ZnF_C2H2"/>
    <property type="match status" value="3"/>
</dbReference>
<dbReference type="RefSeq" id="XP_003672371.1">
    <property type="nucleotide sequence ID" value="XM_003672323.1"/>
</dbReference>
<dbReference type="eggNOG" id="KOG4124">
    <property type="taxonomic scope" value="Eukaryota"/>
</dbReference>
<feature type="compositionally biased region" description="Low complexity" evidence="6">
    <location>
        <begin position="197"/>
        <end position="238"/>
    </location>
</feature>
<dbReference type="OMA" id="MFHANIS"/>
<evidence type="ECO:0000259" key="7">
    <source>
        <dbReference type="PROSITE" id="PS50157"/>
    </source>
</evidence>
<evidence type="ECO:0000256" key="2">
    <source>
        <dbReference type="ARBA" id="ARBA00022737"/>
    </source>
</evidence>
<dbReference type="OrthoDB" id="3269380at2759"/>
<feature type="compositionally biased region" description="Polar residues" evidence="6">
    <location>
        <begin position="102"/>
        <end position="112"/>
    </location>
</feature>
<feature type="compositionally biased region" description="Low complexity" evidence="6">
    <location>
        <begin position="13"/>
        <end position="23"/>
    </location>
</feature>
<dbReference type="InterPro" id="IPR013087">
    <property type="entry name" value="Znf_C2H2_type"/>
</dbReference>
<feature type="region of interest" description="Disordered" evidence="6">
    <location>
        <begin position="471"/>
        <end position="496"/>
    </location>
</feature>
<feature type="domain" description="C2H2-type" evidence="7">
    <location>
        <begin position="563"/>
        <end position="587"/>
    </location>
</feature>
<dbReference type="PROSITE" id="PS50157">
    <property type="entry name" value="ZINC_FINGER_C2H2_2"/>
    <property type="match status" value="2"/>
</dbReference>
<feature type="compositionally biased region" description="Acidic residues" evidence="6">
    <location>
        <begin position="182"/>
        <end position="194"/>
    </location>
</feature>
<evidence type="ECO:0000256" key="5">
    <source>
        <dbReference type="PROSITE-ProRule" id="PRU00042"/>
    </source>
</evidence>
<feature type="region of interest" description="Disordered" evidence="6">
    <location>
        <begin position="102"/>
        <end position="128"/>
    </location>
</feature>
<dbReference type="GeneID" id="11494465"/>
<evidence type="ECO:0000256" key="3">
    <source>
        <dbReference type="ARBA" id="ARBA00022771"/>
    </source>
</evidence>
<evidence type="ECO:0000313" key="9">
    <source>
        <dbReference type="Proteomes" id="UP000000689"/>
    </source>
</evidence>
<evidence type="ECO:0000256" key="4">
    <source>
        <dbReference type="ARBA" id="ARBA00022833"/>
    </source>
</evidence>
<sequence length="587" mass="65628">MQLETMSLSTYVNNNKNTDNNNSNDKDLLMDYQLHEPLHSLSSFTTFNNEYMLPYDDLDLDTNIGESFNYEYNNNNINNNANMKETFDSMATHSDAILINNKNTGTTATDDNSSAKRRESIAHSKGMGGVSWGSLSMGSWLKDNNTKIAHSSKISKPSSTKRKSINININNSWKIFEDLDSLGEEEEEEGEDEDNNSKTSLSPSSSTSISTSSPSQEHQPIHSSPSSSISSSTSSSASASASASQHTLLFPDETLNYSPYLPDFEESYCKNYSCCGVSLPSLHDLLKHYEEVHIVVPSVQSLHNNNGKSNTNNNNNNNNNSDKIQKGNNNNTNNNNIQTHNKKIITKKTNNNMQISQLNNISNRTTNLIDTVSTNDVFLDSPPHHLMIDQNLNNSRSQEIDMSLHERPIIQDLLYNGNFAGQTETDDGGDTILSDYNKVLNETYTYTVGNTTSDMTVTIDNPARKLYVEKNNNKAIKNKKNKEHSSSSSSSMKKDKPFQCPVIGCNKTYKNQNGLKYHKSHGHQSQKLKANDDGSFTILNPDSNEPYENGQDGMNLYESDKPYRCDSCGKRYKNLNGLKYHKGHSTH</sequence>
<dbReference type="GO" id="GO:0008270">
    <property type="term" value="F:zinc ion binding"/>
    <property type="evidence" value="ECO:0007669"/>
    <property type="project" value="UniProtKB-KW"/>
</dbReference>
<evidence type="ECO:0000313" key="8">
    <source>
        <dbReference type="EMBL" id="CCD27128.1"/>
    </source>
</evidence>
<dbReference type="AlphaFoldDB" id="G0WH50"/>
<dbReference type="GO" id="GO:0005634">
    <property type="term" value="C:nucleus"/>
    <property type="evidence" value="ECO:0007669"/>
    <property type="project" value="TreeGrafter"/>
</dbReference>
<organism evidence="8 9">
    <name type="scientific">Naumovozyma dairenensis (strain ATCC 10597 / BCRC 20456 / CBS 421 / NBRC 0211 / NRRL Y-12639)</name>
    <name type="common">Saccharomyces dairenensis</name>
    <dbReference type="NCBI Taxonomy" id="1071378"/>
    <lineage>
        <taxon>Eukaryota</taxon>
        <taxon>Fungi</taxon>
        <taxon>Dikarya</taxon>
        <taxon>Ascomycota</taxon>
        <taxon>Saccharomycotina</taxon>
        <taxon>Saccharomycetes</taxon>
        <taxon>Saccharomycetales</taxon>
        <taxon>Saccharomycetaceae</taxon>
        <taxon>Naumovozyma</taxon>
    </lineage>
</organism>
<accession>G0WH50</accession>
<dbReference type="EMBL" id="HE580276">
    <property type="protein sequence ID" value="CCD27128.1"/>
    <property type="molecule type" value="Genomic_DNA"/>
</dbReference>
<evidence type="ECO:0000256" key="6">
    <source>
        <dbReference type="SAM" id="MobiDB-lite"/>
    </source>
</evidence>
<keyword evidence="2" id="KW-0677">Repeat</keyword>
<dbReference type="PANTHER" id="PTHR23057">
    <property type="entry name" value="JUXTAPOSED WITH ANOTHER ZINC FINGER PROTEIN 1"/>
    <property type="match status" value="1"/>
</dbReference>
<feature type="domain" description="C2H2-type" evidence="7">
    <location>
        <begin position="498"/>
        <end position="528"/>
    </location>
</feature>
<dbReference type="HOGENOM" id="CLU_013026_0_1_1"/>
<dbReference type="PROSITE" id="PS00028">
    <property type="entry name" value="ZINC_FINGER_C2H2_1"/>
    <property type="match status" value="2"/>
</dbReference>
<feature type="region of interest" description="Disordered" evidence="6">
    <location>
        <begin position="301"/>
        <end position="337"/>
    </location>
</feature>
<proteinExistence type="predicted"/>
<keyword evidence="1" id="KW-0479">Metal-binding</keyword>
<keyword evidence="9" id="KW-1185">Reference proteome</keyword>
<gene>
    <name evidence="8" type="primary">NDAI0J02360</name>
    <name evidence="8" type="ordered locus">NDAI_0J02360</name>
</gene>
<dbReference type="Gene3D" id="3.30.160.60">
    <property type="entry name" value="Classic Zinc Finger"/>
    <property type="match status" value="1"/>
</dbReference>
<dbReference type="SUPFAM" id="SSF57667">
    <property type="entry name" value="beta-beta-alpha zinc fingers"/>
    <property type="match status" value="1"/>
</dbReference>
<dbReference type="PANTHER" id="PTHR23057:SF0">
    <property type="entry name" value="JUXTAPOSED WITH ANOTHER ZINC FINGER PROTEIN 1"/>
    <property type="match status" value="1"/>
</dbReference>
<keyword evidence="3 5" id="KW-0863">Zinc-finger</keyword>
<dbReference type="InterPro" id="IPR036236">
    <property type="entry name" value="Znf_C2H2_sf"/>
</dbReference>
<feature type="region of interest" description="Disordered" evidence="6">
    <location>
        <begin position="1"/>
        <end position="25"/>
    </location>
</feature>
<dbReference type="InterPro" id="IPR051580">
    <property type="entry name" value="ZnF-Chromatin_assoc"/>
</dbReference>
<name>G0WH50_NAUDC</name>
<feature type="compositionally biased region" description="Low complexity" evidence="6">
    <location>
        <begin position="304"/>
        <end position="337"/>
    </location>
</feature>
<feature type="compositionally biased region" description="Polar residues" evidence="6">
    <location>
        <begin position="1"/>
        <end position="12"/>
    </location>
</feature>